<evidence type="ECO:0000313" key="2">
    <source>
        <dbReference type="EMBL" id="AGU16623.1"/>
    </source>
</evidence>
<gene>
    <name evidence="2" type="primary">orf317</name>
    <name evidence="2" type="ORF">Salmi_Mp095</name>
</gene>
<name>V9P5C8_SALMI</name>
<keyword evidence="2" id="KW-0496">Mitochondrion</keyword>
<proteinExistence type="predicted"/>
<dbReference type="KEGG" id="smil:18126414"/>
<dbReference type="EMBL" id="KF177345">
    <property type="protein sequence ID" value="AGU16623.1"/>
    <property type="molecule type" value="Genomic_DNA"/>
</dbReference>
<organism evidence="2">
    <name type="scientific">Salvia miltiorrhiza</name>
    <name type="common">Chinese sage</name>
    <dbReference type="NCBI Taxonomy" id="226208"/>
    <lineage>
        <taxon>Eukaryota</taxon>
        <taxon>Viridiplantae</taxon>
        <taxon>Streptophyta</taxon>
        <taxon>Embryophyta</taxon>
        <taxon>Tracheophyta</taxon>
        <taxon>Spermatophyta</taxon>
        <taxon>Magnoliopsida</taxon>
        <taxon>eudicotyledons</taxon>
        <taxon>Gunneridae</taxon>
        <taxon>Pentapetalae</taxon>
        <taxon>asterids</taxon>
        <taxon>lamiids</taxon>
        <taxon>Lamiales</taxon>
        <taxon>Lamiaceae</taxon>
        <taxon>Nepetoideae</taxon>
        <taxon>Mentheae</taxon>
        <taxon>Salviinae</taxon>
        <taxon>Salvia</taxon>
        <taxon>Salvia incertae sedis</taxon>
    </lineage>
</organism>
<geneLocation type="mitochondrion" evidence="2"/>
<accession>V9P5C8</accession>
<evidence type="ECO:0000256" key="1">
    <source>
        <dbReference type="SAM" id="Phobius"/>
    </source>
</evidence>
<reference evidence="2" key="1">
    <citation type="submission" date="2013-05" db="EMBL/GenBank/DDBJ databases">
        <title>The Mitochondrial Genome of the medicinal plant Salvia miltiorrhiza.</title>
        <authorList>
            <person name="Qian J."/>
        </authorList>
    </citation>
    <scope>NUCLEOTIDE SEQUENCE</scope>
</reference>
<keyword evidence="1" id="KW-0812">Transmembrane</keyword>
<dbReference type="GeneID" id="18126414"/>
<feature type="transmembrane region" description="Helical" evidence="1">
    <location>
        <begin position="55"/>
        <end position="76"/>
    </location>
</feature>
<keyword evidence="1" id="KW-0472">Membrane</keyword>
<sequence length="317" mass="36438">MAQIRRKTVDQRQTKAQAHFQAMFNRVKAMKQVCGSLKLELAARIWLLKIKYPKILLFLKCLFWGLIMVRAGLIIYDNISALFASLPTCHCPMMGMVSSSGSEAGPLAPPSSPLDLTLNDPAEPNPRADPFFPFTREPRADDPIDVFRSRPDNMDREFELFARIRLLEDRFLEGLPPQLQSGEYEMLIRQFLDSTIDISNYSVTMAREFLDLTILEKKADLLDGIFNLLMGEPTERLRQILLESPFPERAIRTEALDFIVDSIEKVGSLNQYNLSDPGSSFERRVVTTILQYWIQDIQQHGHLSPFYLQFLDHFMGF</sequence>
<protein>
    <submittedName>
        <fullName evidence="2">Uncharacterized protein</fullName>
    </submittedName>
</protein>
<dbReference type="AlphaFoldDB" id="V9P5C8"/>
<dbReference type="OrthoDB" id="1592449at2759"/>
<dbReference type="RefSeq" id="YP_008992361.1">
    <property type="nucleotide sequence ID" value="NC_023209.1"/>
</dbReference>
<keyword evidence="1" id="KW-1133">Transmembrane helix</keyword>